<feature type="compositionally biased region" description="Basic and acidic residues" evidence="2">
    <location>
        <begin position="591"/>
        <end position="601"/>
    </location>
</feature>
<gene>
    <name evidence="5" type="ORF">SPI_08887</name>
</gene>
<evidence type="ECO:0000259" key="4">
    <source>
        <dbReference type="PROSITE" id="PS00624"/>
    </source>
</evidence>
<dbReference type="GO" id="GO:0044550">
    <property type="term" value="P:secondary metabolite biosynthetic process"/>
    <property type="evidence" value="ECO:0007669"/>
    <property type="project" value="TreeGrafter"/>
</dbReference>
<comment type="caution">
    <text evidence="5">The sequence shown here is derived from an EMBL/GenBank/DDBJ whole genome shotgun (WGS) entry which is preliminary data.</text>
</comment>
<dbReference type="Pfam" id="PF00732">
    <property type="entry name" value="GMC_oxred_N"/>
    <property type="match status" value="1"/>
</dbReference>
<dbReference type="GO" id="GO:0050660">
    <property type="term" value="F:flavin adenine dinucleotide binding"/>
    <property type="evidence" value="ECO:0007669"/>
    <property type="project" value="InterPro"/>
</dbReference>
<organism evidence="5 6">
    <name type="scientific">Niveomyces insectorum RCEF 264</name>
    <dbReference type="NCBI Taxonomy" id="1081102"/>
    <lineage>
        <taxon>Eukaryota</taxon>
        <taxon>Fungi</taxon>
        <taxon>Dikarya</taxon>
        <taxon>Ascomycota</taxon>
        <taxon>Pezizomycotina</taxon>
        <taxon>Sordariomycetes</taxon>
        <taxon>Hypocreomycetidae</taxon>
        <taxon>Hypocreales</taxon>
        <taxon>Cordycipitaceae</taxon>
        <taxon>Niveomyces</taxon>
    </lineage>
</organism>
<evidence type="ECO:0000256" key="1">
    <source>
        <dbReference type="ARBA" id="ARBA00010790"/>
    </source>
</evidence>
<evidence type="ECO:0000313" key="6">
    <source>
        <dbReference type="Proteomes" id="UP000076874"/>
    </source>
</evidence>
<dbReference type="InterPro" id="IPR036188">
    <property type="entry name" value="FAD/NAD-bd_sf"/>
</dbReference>
<dbReference type="SUPFAM" id="SSF54373">
    <property type="entry name" value="FAD-linked reductases, C-terminal domain"/>
    <property type="match status" value="1"/>
</dbReference>
<feature type="domain" description="Glucose-methanol-choline oxidoreductase N-terminal" evidence="4">
    <location>
        <begin position="338"/>
        <end position="352"/>
    </location>
</feature>
<dbReference type="PROSITE" id="PS00624">
    <property type="entry name" value="GMC_OXRED_2"/>
    <property type="match status" value="1"/>
</dbReference>
<evidence type="ECO:0000313" key="5">
    <source>
        <dbReference type="EMBL" id="OAA54268.1"/>
    </source>
</evidence>
<evidence type="ECO:0000256" key="3">
    <source>
        <dbReference type="SAM" id="SignalP"/>
    </source>
</evidence>
<dbReference type="SUPFAM" id="SSF51905">
    <property type="entry name" value="FAD/NAD(P)-binding domain"/>
    <property type="match status" value="1"/>
</dbReference>
<dbReference type="Gene3D" id="3.50.50.60">
    <property type="entry name" value="FAD/NAD(P)-binding domain"/>
    <property type="match status" value="1"/>
</dbReference>
<dbReference type="GO" id="GO:0016614">
    <property type="term" value="F:oxidoreductase activity, acting on CH-OH group of donors"/>
    <property type="evidence" value="ECO:0007669"/>
    <property type="project" value="InterPro"/>
</dbReference>
<evidence type="ECO:0000256" key="2">
    <source>
        <dbReference type="SAM" id="MobiDB-lite"/>
    </source>
</evidence>
<feature type="signal peptide" evidence="3">
    <location>
        <begin position="1"/>
        <end position="30"/>
    </location>
</feature>
<protein>
    <submittedName>
        <fullName evidence="5">Glucose-methanol-choline oxidoreductase</fullName>
    </submittedName>
</protein>
<dbReference type="Proteomes" id="UP000076874">
    <property type="component" value="Unassembled WGS sequence"/>
</dbReference>
<sequence>MRLLASSFGANAAAAALVCLACLALPGVAATGAHPHRLLRTRSSAATDAASPVDAVYDYVVVGGGQSGLVVANRLSASRNVTVLVVEYGYFDDRPAQVQPASAVHYPPQDLYNLTSVPQMALDGSRQPVYSAAVVGGGSTVNGMMLNRGAADDYDNWARLQNPGWGWADLLPYFVKSTTFQAPSPSLQKAFNITWNASAYGTDGPIHVSYAPFQWPGVALQYQGLVEMGAVPQLDGADGHGYGAYWFTSAVDNTTETRSYARTGYYDPVRNRTNLRLLTGWRVNTILFNGTRATGISMQARQVASTAAAAAATAANTTTTNTTTVIVRARREIVLAAGALHSPQILQRSGIGPAGLLQEAGIDVLMDLPGVGSNLQDHPVGHVQFDFTHNVVPNPDDAHANATFAAWAQAEWTRHRAGPQSQTVGNTAGLLPLSLLLGSSSSPNATNGTNVTTTTVASIVAAYLAQDARRFLPVNYTADQVRGYEAQRALLAASLRRDDNAVIEFPLQATGASPLVLTKALSRGTVLLDPTDPFADNRRRRAGARRGRRRRGRAGGGGAAHAGQHDGAPVGDERDAAAVAGRRGGAGPAGVRDDGAERGGRVGDAADCGGAPVRDGIRGGREGSGLDQGTERGMKDEDEEHEE</sequence>
<dbReference type="InterPro" id="IPR012132">
    <property type="entry name" value="GMC_OxRdtase"/>
</dbReference>
<keyword evidence="3" id="KW-0732">Signal</keyword>
<dbReference type="Gene3D" id="3.30.560.10">
    <property type="entry name" value="Glucose Oxidase, domain 3"/>
    <property type="match status" value="1"/>
</dbReference>
<dbReference type="InterPro" id="IPR000172">
    <property type="entry name" value="GMC_OxRdtase_N"/>
</dbReference>
<keyword evidence="6" id="KW-1185">Reference proteome</keyword>
<dbReference type="EMBL" id="AZHD01000024">
    <property type="protein sequence ID" value="OAA54268.1"/>
    <property type="molecule type" value="Genomic_DNA"/>
</dbReference>
<proteinExistence type="inferred from homology"/>
<accession>A0A167MEX7</accession>
<name>A0A167MEX7_9HYPO</name>
<dbReference type="PANTHER" id="PTHR11552:SF115">
    <property type="entry name" value="DEHYDROGENASE XPTC-RELATED"/>
    <property type="match status" value="1"/>
</dbReference>
<dbReference type="STRING" id="1081102.A0A167MEX7"/>
<feature type="compositionally biased region" description="Basic residues" evidence="2">
    <location>
        <begin position="538"/>
        <end position="553"/>
    </location>
</feature>
<dbReference type="OrthoDB" id="269227at2759"/>
<reference evidence="5 6" key="1">
    <citation type="journal article" date="2016" name="Genome Biol. Evol.">
        <title>Divergent and convergent evolution of fungal pathogenicity.</title>
        <authorList>
            <person name="Shang Y."/>
            <person name="Xiao G."/>
            <person name="Zheng P."/>
            <person name="Cen K."/>
            <person name="Zhan S."/>
            <person name="Wang C."/>
        </authorList>
    </citation>
    <scope>NUCLEOTIDE SEQUENCE [LARGE SCALE GENOMIC DNA]</scope>
    <source>
        <strain evidence="5 6">RCEF 264</strain>
    </source>
</reference>
<comment type="similarity">
    <text evidence="1">Belongs to the GMC oxidoreductase family.</text>
</comment>
<dbReference type="PANTHER" id="PTHR11552">
    <property type="entry name" value="GLUCOSE-METHANOL-CHOLINE GMC OXIDOREDUCTASE"/>
    <property type="match status" value="1"/>
</dbReference>
<dbReference type="AlphaFoldDB" id="A0A167MEX7"/>
<feature type="region of interest" description="Disordered" evidence="2">
    <location>
        <begin position="527"/>
        <end position="643"/>
    </location>
</feature>
<feature type="chain" id="PRO_5007890260" evidence="3">
    <location>
        <begin position="31"/>
        <end position="643"/>
    </location>
</feature>